<proteinExistence type="predicted"/>
<reference evidence="5" key="1">
    <citation type="submission" date="2023-07" db="EMBL/GenBank/DDBJ databases">
        <title>Description of three actinobacteria isolated from air of manufacturing shop in a pharmaceutical factory.</title>
        <authorList>
            <person name="Zhang D.-F."/>
        </authorList>
    </citation>
    <scope>NUCLEOTIDE SEQUENCE [LARGE SCALE GENOMIC DNA]</scope>
    <source>
        <strain evidence="5">CCTCC AB 207010</strain>
    </source>
</reference>
<dbReference type="Proteomes" id="UP001260872">
    <property type="component" value="Unassembled WGS sequence"/>
</dbReference>
<evidence type="ECO:0000313" key="5">
    <source>
        <dbReference type="Proteomes" id="UP001260872"/>
    </source>
</evidence>
<evidence type="ECO:0000256" key="1">
    <source>
        <dbReference type="SAM" id="MobiDB-lite"/>
    </source>
</evidence>
<keyword evidence="5" id="KW-1185">Reference proteome</keyword>
<feature type="compositionally biased region" description="Basic and acidic residues" evidence="1">
    <location>
        <begin position="215"/>
        <end position="229"/>
    </location>
</feature>
<protein>
    <recommendedName>
        <fullName evidence="3">Leucine rich repeat variant domain-containing protein</fullName>
    </recommendedName>
</protein>
<dbReference type="InterPro" id="IPR057893">
    <property type="entry name" value="LRV_2"/>
</dbReference>
<organism evidence="4 5">
    <name type="scientific">Nesterenkonia flava</name>
    <dbReference type="NCBI Taxonomy" id="469799"/>
    <lineage>
        <taxon>Bacteria</taxon>
        <taxon>Bacillati</taxon>
        <taxon>Actinomycetota</taxon>
        <taxon>Actinomycetes</taxon>
        <taxon>Micrococcales</taxon>
        <taxon>Micrococcaceae</taxon>
        <taxon>Nesterenkonia</taxon>
    </lineage>
</organism>
<feature type="compositionally biased region" description="Basic and acidic residues" evidence="1">
    <location>
        <begin position="145"/>
        <end position="164"/>
    </location>
</feature>
<feature type="region of interest" description="Disordered" evidence="1">
    <location>
        <begin position="375"/>
        <end position="413"/>
    </location>
</feature>
<evidence type="ECO:0000313" key="4">
    <source>
        <dbReference type="EMBL" id="MDR5710759.1"/>
    </source>
</evidence>
<keyword evidence="2" id="KW-0812">Transmembrane</keyword>
<feature type="compositionally biased region" description="Acidic residues" evidence="1">
    <location>
        <begin position="395"/>
        <end position="413"/>
    </location>
</feature>
<gene>
    <name evidence="4" type="ORF">RH857_01195</name>
</gene>
<feature type="region of interest" description="Disordered" evidence="1">
    <location>
        <begin position="124"/>
        <end position="316"/>
    </location>
</feature>
<dbReference type="EMBL" id="JAVKGT010000002">
    <property type="protein sequence ID" value="MDR5710759.1"/>
    <property type="molecule type" value="Genomic_DNA"/>
</dbReference>
<feature type="compositionally biased region" description="Acidic residues" evidence="1">
    <location>
        <begin position="254"/>
        <end position="263"/>
    </location>
</feature>
<sequence length="618" mass="64207">MSTPDYHASELEALASDPQTDWDVLHWIAENYPELRPAVAANPGTYQELIEALGSLGDPAIDEAIALRGTSGVYSSTAATNPLAGMYDTATHDFAPLSDEYYGGYDDEAQDYEAQEPQDYEAYRAARSAHERETESAVPSSTQEPETHQYPEDHEADAQTHEDPASEAESLPVPHAGEFRMDSRSAEASGGDEDGPAAASAETPAPAAPVPDAAAQEHHVPVPEDRDTVPAEGGTAQDDVPAADTEAEPSGREAEEDSEDDDVVAPLERDTAAAAAAAPVPVAAPALEVAQGHPAADPEPVSQAPGAEAPAPEPVAAREHRPAPILAGAGVPPEPEQDGGAGARRWLPIAAVVVFALAAIGVVALVLNLLGGEEDPVAEPGPTPTQAPAPSPAAEETDEPQTSEEEPSEEDAEALVTAQAALAALPEESSCEAPLEDGSTVAEYLGLAQGEELDEDLLEDTFTELQSSCSATHAAAVFTEARTSEAGGQLMQTVGTDWVNQQMSTSGAQTMSGFVTPDGNAACEFADGLRCTVFEQTSAAPAGCGSGATFHMPVDASASLDCDNHPIDDSDFDTLGYNQSATDGFAACVSLDDRISCFNALNAQGFEMSERDHYTVSY</sequence>
<dbReference type="RefSeq" id="WP_310536148.1">
    <property type="nucleotide sequence ID" value="NZ_BAAAOC010000015.1"/>
</dbReference>
<comment type="caution">
    <text evidence="4">The sequence shown here is derived from an EMBL/GenBank/DDBJ whole genome shotgun (WGS) entry which is preliminary data.</text>
</comment>
<keyword evidence="2" id="KW-0472">Membrane</keyword>
<dbReference type="Pfam" id="PF25591">
    <property type="entry name" value="LRV_2"/>
    <property type="match status" value="1"/>
</dbReference>
<evidence type="ECO:0000259" key="3">
    <source>
        <dbReference type="Pfam" id="PF25591"/>
    </source>
</evidence>
<feature type="transmembrane region" description="Helical" evidence="2">
    <location>
        <begin position="346"/>
        <end position="370"/>
    </location>
</feature>
<feature type="domain" description="Leucine rich repeat variant" evidence="3">
    <location>
        <begin position="11"/>
        <end position="68"/>
    </location>
</feature>
<name>A0ABU1FQ47_9MICC</name>
<feature type="compositionally biased region" description="Pro residues" evidence="1">
    <location>
        <begin position="379"/>
        <end position="391"/>
    </location>
</feature>
<feature type="compositionally biased region" description="Low complexity" evidence="1">
    <location>
        <begin position="196"/>
        <end position="214"/>
    </location>
</feature>
<feature type="compositionally biased region" description="Basic and acidic residues" evidence="1">
    <location>
        <begin position="124"/>
        <end position="135"/>
    </location>
</feature>
<feature type="compositionally biased region" description="Low complexity" evidence="1">
    <location>
        <begin position="272"/>
        <end position="286"/>
    </location>
</feature>
<keyword evidence="2" id="KW-1133">Transmembrane helix</keyword>
<evidence type="ECO:0000256" key="2">
    <source>
        <dbReference type="SAM" id="Phobius"/>
    </source>
</evidence>
<accession>A0ABU1FQ47</accession>